<dbReference type="InterPro" id="IPR050710">
    <property type="entry name" value="Band7/mec-2_domain"/>
</dbReference>
<protein>
    <submittedName>
        <fullName evidence="3">Protease</fullName>
    </submittedName>
</protein>
<dbReference type="EMBL" id="LUKY01000027">
    <property type="protein sequence ID" value="OIZ96132.1"/>
    <property type="molecule type" value="Genomic_DNA"/>
</dbReference>
<dbReference type="SMART" id="SM00244">
    <property type="entry name" value="PHB"/>
    <property type="match status" value="1"/>
</dbReference>
<dbReference type="PANTHER" id="PTHR43327">
    <property type="entry name" value="STOMATIN-LIKE PROTEIN 2, MITOCHONDRIAL"/>
    <property type="match status" value="1"/>
</dbReference>
<accession>A0A1J8P8Q0</accession>
<dbReference type="InterPro" id="IPR036013">
    <property type="entry name" value="Band_7/SPFH_dom_sf"/>
</dbReference>
<dbReference type="SUPFAM" id="SSF117892">
    <property type="entry name" value="Band 7/SPFH domain"/>
    <property type="match status" value="1"/>
</dbReference>
<proteinExistence type="predicted"/>
<dbReference type="Pfam" id="PF01145">
    <property type="entry name" value="Band_7"/>
    <property type="match status" value="1"/>
</dbReference>
<comment type="caution">
    <text evidence="3">The sequence shown here is derived from an EMBL/GenBank/DDBJ whole genome shotgun (WGS) entry which is preliminary data.</text>
</comment>
<organism evidence="3 4">
    <name type="scientific">Candidatus Rickettsiella isopodorum</name>
    <dbReference type="NCBI Taxonomy" id="1225476"/>
    <lineage>
        <taxon>Bacteria</taxon>
        <taxon>Pseudomonadati</taxon>
        <taxon>Pseudomonadota</taxon>
        <taxon>Gammaproteobacteria</taxon>
        <taxon>Legionellales</taxon>
        <taxon>Coxiellaceae</taxon>
        <taxon>Rickettsiella</taxon>
    </lineage>
</organism>
<dbReference type="CDD" id="cd03407">
    <property type="entry name" value="SPFH_like_u4"/>
    <property type="match status" value="1"/>
</dbReference>
<dbReference type="Gene3D" id="3.30.479.30">
    <property type="entry name" value="Band 7 domain"/>
    <property type="match status" value="1"/>
</dbReference>
<dbReference type="RefSeq" id="WP_071661918.1">
    <property type="nucleotide sequence ID" value="NZ_LUKY01000027.1"/>
</dbReference>
<gene>
    <name evidence="3" type="ORF">A1D18_00785</name>
</gene>
<name>A0A1J8P8Q0_9COXI</name>
<sequence length="304" mass="33606">MPLSLLLILIIPIAILLLKSFFTVSQQSVDVIERFGKYTRCAHAGLNFKIPFIERIAGAISLRIYPLEVTLDTKTQDNVIVKIQVSVQYRIKEDRVYDAFYKLENAREQITAYVLDLVRAEVPTMSLDAVFEKKDSIANAVKSELTGTMQEFGYEIVKALVTNIDPDEKVKHAMNEINEQQRLQVAAQAKGEAEKILKVKQAEAEAESKRLQGEGIANQRKAIICGLQQSVGEFQKAIPGVTAADTMNLALITQYFDTLKEIGANSKSTTILLPHSPGGLKDIAAQLQESIITGNLVANSEQAE</sequence>
<dbReference type="InterPro" id="IPR001107">
    <property type="entry name" value="Band_7"/>
</dbReference>
<dbReference type="AlphaFoldDB" id="A0A1J8P8Q0"/>
<evidence type="ECO:0000313" key="4">
    <source>
        <dbReference type="Proteomes" id="UP000183924"/>
    </source>
</evidence>
<dbReference type="STRING" id="1225476.A1D18_00785"/>
<keyword evidence="3" id="KW-0645">Protease</keyword>
<dbReference type="PANTHER" id="PTHR43327:SF10">
    <property type="entry name" value="STOMATIN-LIKE PROTEIN 2, MITOCHONDRIAL"/>
    <property type="match status" value="1"/>
</dbReference>
<keyword evidence="3" id="KW-0378">Hydrolase</keyword>
<comment type="subcellular location">
    <subcellularLocation>
        <location evidence="1">Membrane</location>
        <topology evidence="1">Single-pass membrane protein</topology>
    </subcellularLocation>
</comment>
<evidence type="ECO:0000259" key="2">
    <source>
        <dbReference type="SMART" id="SM00244"/>
    </source>
</evidence>
<keyword evidence="4" id="KW-1185">Reference proteome</keyword>
<reference evidence="3 4" key="1">
    <citation type="submission" date="2016-03" db="EMBL/GenBank/DDBJ databases">
        <title>Comparative genomics of Rickettsiella.</title>
        <authorList>
            <person name="Chandler C."/>
            <person name="Wang Y."/>
        </authorList>
    </citation>
    <scope>NUCLEOTIDE SEQUENCE [LARGE SCALE GENOMIC DNA]</scope>
    <source>
        <strain evidence="3 4">RCFS May 2013</strain>
    </source>
</reference>
<dbReference type="GO" id="GO:0008233">
    <property type="term" value="F:peptidase activity"/>
    <property type="evidence" value="ECO:0007669"/>
    <property type="project" value="UniProtKB-KW"/>
</dbReference>
<dbReference type="OrthoDB" id="9809197at2"/>
<evidence type="ECO:0000313" key="3">
    <source>
        <dbReference type="EMBL" id="OIZ96132.1"/>
    </source>
</evidence>
<evidence type="ECO:0000256" key="1">
    <source>
        <dbReference type="ARBA" id="ARBA00004167"/>
    </source>
</evidence>
<feature type="domain" description="Band 7" evidence="2">
    <location>
        <begin position="19"/>
        <end position="178"/>
    </location>
</feature>
<dbReference type="Proteomes" id="UP000183924">
    <property type="component" value="Unassembled WGS sequence"/>
</dbReference>
<dbReference type="GO" id="GO:0016020">
    <property type="term" value="C:membrane"/>
    <property type="evidence" value="ECO:0007669"/>
    <property type="project" value="UniProtKB-SubCell"/>
</dbReference>
<dbReference type="GO" id="GO:0006508">
    <property type="term" value="P:proteolysis"/>
    <property type="evidence" value="ECO:0007669"/>
    <property type="project" value="UniProtKB-KW"/>
</dbReference>